<organism evidence="2 3">
    <name type="scientific">Siphonobacter aquaeclarae</name>
    <dbReference type="NCBI Taxonomy" id="563176"/>
    <lineage>
        <taxon>Bacteria</taxon>
        <taxon>Pseudomonadati</taxon>
        <taxon>Bacteroidota</taxon>
        <taxon>Cytophagia</taxon>
        <taxon>Cytophagales</taxon>
        <taxon>Cytophagaceae</taxon>
        <taxon>Siphonobacter</taxon>
    </lineage>
</organism>
<dbReference type="Proteomes" id="UP000198901">
    <property type="component" value="Unassembled WGS sequence"/>
</dbReference>
<dbReference type="STRING" id="563176.SAMN04488090_1247"/>
<feature type="chain" id="PRO_5011672953" description="Outer membrane protein beta-barrel domain-containing protein" evidence="1">
    <location>
        <begin position="20"/>
        <end position="228"/>
    </location>
</feature>
<dbReference type="OrthoDB" id="665857at2"/>
<protein>
    <recommendedName>
        <fullName evidence="4">Outer membrane protein beta-barrel domain-containing protein</fullName>
    </recommendedName>
</protein>
<evidence type="ECO:0000256" key="1">
    <source>
        <dbReference type="SAM" id="SignalP"/>
    </source>
</evidence>
<evidence type="ECO:0000313" key="3">
    <source>
        <dbReference type="Proteomes" id="UP000198901"/>
    </source>
</evidence>
<dbReference type="EMBL" id="FNGS01000002">
    <property type="protein sequence ID" value="SDL56567.1"/>
    <property type="molecule type" value="Genomic_DNA"/>
</dbReference>
<gene>
    <name evidence="2" type="ORF">SAMN04488090_1247</name>
</gene>
<reference evidence="2 3" key="1">
    <citation type="submission" date="2016-10" db="EMBL/GenBank/DDBJ databases">
        <authorList>
            <person name="de Groot N.N."/>
        </authorList>
    </citation>
    <scope>NUCLEOTIDE SEQUENCE [LARGE SCALE GENOMIC DNA]</scope>
    <source>
        <strain evidence="2 3">DSM 21668</strain>
    </source>
</reference>
<name>A0A1G9L4B4_9BACT</name>
<keyword evidence="1" id="KW-0732">Signal</keyword>
<keyword evidence="3" id="KW-1185">Reference proteome</keyword>
<evidence type="ECO:0008006" key="4">
    <source>
        <dbReference type="Google" id="ProtNLM"/>
    </source>
</evidence>
<proteinExistence type="predicted"/>
<dbReference type="RefSeq" id="WP_093199156.1">
    <property type="nucleotide sequence ID" value="NZ_FNGS01000002.1"/>
</dbReference>
<accession>A0A1G9L4B4</accession>
<evidence type="ECO:0000313" key="2">
    <source>
        <dbReference type="EMBL" id="SDL56567.1"/>
    </source>
</evidence>
<feature type="signal peptide" evidence="1">
    <location>
        <begin position="1"/>
        <end position="19"/>
    </location>
</feature>
<dbReference type="AlphaFoldDB" id="A0A1G9L4B4"/>
<sequence length="228" mass="26201">MRKAFLIGFGMLVSLHASGFFETDSTGTRKTRLKPTTDFDQRFSFIKGNSVNIWGYRGGLLINDKYKLGIGGYFLTHRYDGNRVDHSGNPIHRLEDHLWFGTVYYEPFLIRRETWEMSIVTEAGYGRSTLEVFDEASGENVRTSKRGFIPVGAGLSASYKVPPLFGIRPLRWFGLNGLVGYRKTIFRNTPRTDYDGFFWSIGTAIFLDRIVDDVKYWRAKKKRSSFAD</sequence>